<reference evidence="2 3" key="1">
    <citation type="submission" date="2019-08" db="EMBL/GenBank/DDBJ databases">
        <authorList>
            <person name="Alioto T."/>
            <person name="Alioto T."/>
            <person name="Gomez Garrido J."/>
        </authorList>
    </citation>
    <scope>NUCLEOTIDE SEQUENCE [LARGE SCALE GENOMIC DNA]</scope>
</reference>
<evidence type="ECO:0000313" key="3">
    <source>
        <dbReference type="Proteomes" id="UP000325440"/>
    </source>
</evidence>
<proteinExistence type="predicted"/>
<evidence type="ECO:0000256" key="1">
    <source>
        <dbReference type="SAM" id="MobiDB-lite"/>
    </source>
</evidence>
<organism evidence="2 3">
    <name type="scientific">Cinara cedri</name>
    <dbReference type="NCBI Taxonomy" id="506608"/>
    <lineage>
        <taxon>Eukaryota</taxon>
        <taxon>Metazoa</taxon>
        <taxon>Ecdysozoa</taxon>
        <taxon>Arthropoda</taxon>
        <taxon>Hexapoda</taxon>
        <taxon>Insecta</taxon>
        <taxon>Pterygota</taxon>
        <taxon>Neoptera</taxon>
        <taxon>Paraneoptera</taxon>
        <taxon>Hemiptera</taxon>
        <taxon>Sternorrhyncha</taxon>
        <taxon>Aphidomorpha</taxon>
        <taxon>Aphidoidea</taxon>
        <taxon>Aphididae</taxon>
        <taxon>Lachninae</taxon>
        <taxon>Cinara</taxon>
    </lineage>
</organism>
<accession>A0A5E4NCS1</accession>
<keyword evidence="3" id="KW-1185">Reference proteome</keyword>
<dbReference type="Proteomes" id="UP000325440">
    <property type="component" value="Unassembled WGS sequence"/>
</dbReference>
<dbReference type="AlphaFoldDB" id="A0A5E4NCS1"/>
<dbReference type="EMBL" id="CABPRJ010001895">
    <property type="protein sequence ID" value="VVC39379.1"/>
    <property type="molecule type" value="Genomic_DNA"/>
</dbReference>
<evidence type="ECO:0000313" key="2">
    <source>
        <dbReference type="EMBL" id="VVC39379.1"/>
    </source>
</evidence>
<feature type="region of interest" description="Disordered" evidence="1">
    <location>
        <begin position="435"/>
        <end position="462"/>
    </location>
</feature>
<gene>
    <name evidence="2" type="ORF">CINCED_3A008960</name>
</gene>
<name>A0A5E4NCS1_9HEMI</name>
<protein>
    <submittedName>
        <fullName evidence="2">Uncharacterized protein</fullName>
    </submittedName>
</protein>
<sequence>MNIYTLFKIIFIVGYYLGGAECDLAKLFKDAVKQYYSGEGPPATVITIEDYVMQNTRCFMALLRNIHLQLESSEKSSQIDFQEYDHYFTTIIHLLNYDIFKYFHDDIMTIYAEMQRDKPTLDIPLIQAKVSGLIEKGTNLNMWYLETGYIHVRPEDKIVVNYKSNNNFFDECSTMYNKFKNMNEAFNKTLKKAFKTVDFRFNLIKSMPFLMSDSVQNLYDDTQMVKKDMEAEILINEILNLIIKFYGRFIVRMITDAEILLVNAYIEDKATKNFWFLENNVYLKDHIIITRDIVNRMDMIKAKYSYLIDFYKVIYIEQNKEFEKNYKDAKNKFGETFFNVLEGKDIQNESSYSMNNVGEYSDMIGYYPKHNLIKNIESDKTTMKLLNIQAWATILPVYLELSILTVRELNGGEEPVIEDKVELPNLPLPGELNAQSRQMSTAQSMSNNRANSLNAASTVSKT</sequence>
<feature type="compositionally biased region" description="Low complexity" evidence="1">
    <location>
        <begin position="444"/>
        <end position="462"/>
    </location>
</feature>